<dbReference type="InterPro" id="IPR048422">
    <property type="entry name" value="NOA1/YqeH-like_C"/>
</dbReference>
<protein>
    <recommendedName>
        <fullName evidence="5">G domain-containing protein</fullName>
    </recommendedName>
</protein>
<organism evidence="3 4">
    <name type="scientific">Effrenium voratum</name>
    <dbReference type="NCBI Taxonomy" id="2562239"/>
    <lineage>
        <taxon>Eukaryota</taxon>
        <taxon>Sar</taxon>
        <taxon>Alveolata</taxon>
        <taxon>Dinophyceae</taxon>
        <taxon>Suessiales</taxon>
        <taxon>Symbiodiniaceae</taxon>
        <taxon>Effrenium</taxon>
    </lineage>
</organism>
<dbReference type="Proteomes" id="UP001178507">
    <property type="component" value="Unassembled WGS sequence"/>
</dbReference>
<evidence type="ECO:0000313" key="3">
    <source>
        <dbReference type="EMBL" id="CAJ1403079.1"/>
    </source>
</evidence>
<evidence type="ECO:0000259" key="2">
    <source>
        <dbReference type="Pfam" id="PF21516"/>
    </source>
</evidence>
<feature type="domain" description="NOA1/YqeH-like C-terminal" evidence="2">
    <location>
        <begin position="602"/>
        <end position="699"/>
    </location>
</feature>
<name>A0AA36JCD6_9DINO</name>
<accession>A0AA36JCD6</accession>
<dbReference type="GO" id="GO:0005525">
    <property type="term" value="F:GTP binding"/>
    <property type="evidence" value="ECO:0007669"/>
    <property type="project" value="InterPro"/>
</dbReference>
<dbReference type="GO" id="GO:0005739">
    <property type="term" value="C:mitochondrion"/>
    <property type="evidence" value="ECO:0007669"/>
    <property type="project" value="TreeGrafter"/>
</dbReference>
<dbReference type="SUPFAM" id="SSF54160">
    <property type="entry name" value="Chromo domain-like"/>
    <property type="match status" value="1"/>
</dbReference>
<dbReference type="InterPro" id="IPR027417">
    <property type="entry name" value="P-loop_NTPase"/>
</dbReference>
<dbReference type="PANTHER" id="PTHR46434">
    <property type="entry name" value="GENETIC INTERACTOR OF PROHIBITINS 3, MITOCHONDRIAL"/>
    <property type="match status" value="1"/>
</dbReference>
<dbReference type="InterPro" id="IPR006073">
    <property type="entry name" value="GTP-bd"/>
</dbReference>
<dbReference type="Pfam" id="PF01926">
    <property type="entry name" value="MMR_HSR1"/>
    <property type="match status" value="1"/>
</dbReference>
<gene>
    <name evidence="3" type="ORF">EVOR1521_LOCUS25825</name>
</gene>
<evidence type="ECO:0008006" key="5">
    <source>
        <dbReference type="Google" id="ProtNLM"/>
    </source>
</evidence>
<feature type="domain" description="G" evidence="1">
    <location>
        <begin position="481"/>
        <end position="555"/>
    </location>
</feature>
<comment type="caution">
    <text evidence="3">The sequence shown here is derived from an EMBL/GenBank/DDBJ whole genome shotgun (WGS) entry which is preliminary data.</text>
</comment>
<sequence length="742" mass="82750">MDLARVTVQAPSRLLSAPSGSLRRPKPCLGYDLDRSGRATKRLSQEAWEAATTTAVLTACARHRGRRRLVACKAAEVKVTDATKEGKKATEFCKKGSRIEVLAPSQRWREAQVVRVGGGVARVHYSGYDAQFDEEVPLDDGRLRPWGQLRGEKLAERKEGFQLQIDAGCCPGCGVRLQCTDKMALGYIPRNKFVQEEAEDPSKPLNAEDEVALLLKEDNAQERNTFAVPSRSSQKFFKVVANVYLDIRKEPDVNAERTGESLVFGEQFQVDEVLLSADARNYFRLADGRGWVFDRGMVRGAMTQLIAPTTNGLSEIKKAQNEARKPVCMRCWGLWQYNDCDDVLRPAYGGAGSQQAASDELTAEAFEDLLNNTLAPVQEACIFAVVDVFDFGPSFKLLQYLADQVSKKPKIRVRIIANKIDLLPKDINRPRLRGWVAREAQLAGLSRVKIMDVFPMSCHSGEGIRPVSKLLEQNNTFEEHYVVGAANAGKSSFLNRLTLRKRRGIGRVTAEDQSGFVVSVLPGTTLRPITMKFDQGNTKVIDMPGLLVPGSMAERLTLEDLKEIIPQKKEAVRLTFHMDEGRSLLLGALARLDFVQGRPFQFTVCVSEKVKIHRTRIDKAARICQEWAGEELTPPLSSKRFSQLLPFQPQRFELTGNGWDEACMDIVFPGLGWVAITGCGDCVVEAHAPEGVEVMSREPLLPHEAKWTGVKYRGFPGWYKIKGRSTRGFETGRARYGVKGRW</sequence>
<dbReference type="Pfam" id="PF21516">
    <property type="entry name" value="YqeH-like_C"/>
    <property type="match status" value="1"/>
</dbReference>
<reference evidence="3" key="1">
    <citation type="submission" date="2023-08" db="EMBL/GenBank/DDBJ databases">
        <authorList>
            <person name="Chen Y."/>
            <person name="Shah S."/>
            <person name="Dougan E. K."/>
            <person name="Thang M."/>
            <person name="Chan C."/>
        </authorList>
    </citation>
    <scope>NUCLEOTIDE SEQUENCE</scope>
</reference>
<dbReference type="SUPFAM" id="SSF52540">
    <property type="entry name" value="P-loop containing nucleoside triphosphate hydrolases"/>
    <property type="match status" value="1"/>
</dbReference>
<dbReference type="PANTHER" id="PTHR46434:SF1">
    <property type="entry name" value="GENETIC INTERACTOR OF PROHIBITINS 3, MITOCHONDRIAL"/>
    <property type="match status" value="1"/>
</dbReference>
<evidence type="ECO:0000313" key="4">
    <source>
        <dbReference type="Proteomes" id="UP001178507"/>
    </source>
</evidence>
<proteinExistence type="predicted"/>
<dbReference type="AlphaFoldDB" id="A0AA36JCD6"/>
<dbReference type="Gene3D" id="2.30.30.140">
    <property type="match status" value="1"/>
</dbReference>
<evidence type="ECO:0000259" key="1">
    <source>
        <dbReference type="Pfam" id="PF01926"/>
    </source>
</evidence>
<dbReference type="InterPro" id="IPR050896">
    <property type="entry name" value="Mito_lipid_metab_GTPase"/>
</dbReference>
<dbReference type="Gene3D" id="3.40.50.300">
    <property type="entry name" value="P-loop containing nucleotide triphosphate hydrolases"/>
    <property type="match status" value="1"/>
</dbReference>
<dbReference type="EMBL" id="CAUJNA010003479">
    <property type="protein sequence ID" value="CAJ1403079.1"/>
    <property type="molecule type" value="Genomic_DNA"/>
</dbReference>
<dbReference type="InterPro" id="IPR016197">
    <property type="entry name" value="Chromo-like_dom_sf"/>
</dbReference>
<keyword evidence="4" id="KW-1185">Reference proteome</keyword>